<accession>J3LRU6</accession>
<feature type="domain" description="NB-ARC" evidence="8">
    <location>
        <begin position="195"/>
        <end position="348"/>
    </location>
</feature>
<evidence type="ECO:0000313" key="13">
    <source>
        <dbReference type="Proteomes" id="UP000006038"/>
    </source>
</evidence>
<dbReference type="Pfam" id="PF23559">
    <property type="entry name" value="WHD_DRP"/>
    <property type="match status" value="1"/>
</dbReference>
<evidence type="ECO:0000259" key="10">
    <source>
        <dbReference type="Pfam" id="PF23559"/>
    </source>
</evidence>
<evidence type="ECO:0000259" key="8">
    <source>
        <dbReference type="Pfam" id="PF00931"/>
    </source>
</evidence>
<evidence type="ECO:0000259" key="9">
    <source>
        <dbReference type="Pfam" id="PF18052"/>
    </source>
</evidence>
<dbReference type="Gene3D" id="1.20.5.4130">
    <property type="match status" value="1"/>
</dbReference>
<dbReference type="FunFam" id="1.10.10.10:FF:000322">
    <property type="entry name" value="Probable disease resistance protein At1g63360"/>
    <property type="match status" value="1"/>
</dbReference>
<feature type="domain" description="Disease resistance R13L4/SHOC-2-like LRR" evidence="11">
    <location>
        <begin position="569"/>
        <end position="904"/>
    </location>
</feature>
<dbReference type="SUPFAM" id="SSF52058">
    <property type="entry name" value="L domain-like"/>
    <property type="match status" value="1"/>
</dbReference>
<dbReference type="Pfam" id="PF23598">
    <property type="entry name" value="LRR_14"/>
    <property type="match status" value="1"/>
</dbReference>
<dbReference type="SUPFAM" id="SSF52540">
    <property type="entry name" value="P-loop containing nucleoside triphosphate hydrolases"/>
    <property type="match status" value="1"/>
</dbReference>
<evidence type="ECO:0000259" key="11">
    <source>
        <dbReference type="Pfam" id="PF23598"/>
    </source>
</evidence>
<dbReference type="Gene3D" id="1.10.8.430">
    <property type="entry name" value="Helical domain of apoptotic protease-activating factors"/>
    <property type="match status" value="1"/>
</dbReference>
<protein>
    <recommendedName>
        <fullName evidence="14">NB-ARC domain-containing protein</fullName>
    </recommendedName>
</protein>
<dbReference type="Gene3D" id="1.10.10.10">
    <property type="entry name" value="Winged helix-like DNA-binding domain superfamily/Winged helix DNA-binding domain"/>
    <property type="match status" value="1"/>
</dbReference>
<evidence type="ECO:0000256" key="2">
    <source>
        <dbReference type="ARBA" id="ARBA00022614"/>
    </source>
</evidence>
<dbReference type="GO" id="GO:0005524">
    <property type="term" value="F:ATP binding"/>
    <property type="evidence" value="ECO:0007669"/>
    <property type="project" value="UniProtKB-KW"/>
</dbReference>
<dbReference type="GO" id="GO:0002758">
    <property type="term" value="P:innate immune response-activating signaling pathway"/>
    <property type="evidence" value="ECO:0007669"/>
    <property type="project" value="UniProtKB-ARBA"/>
</dbReference>
<reference evidence="12" key="2">
    <citation type="submission" date="2013-04" db="UniProtKB">
        <authorList>
            <consortium name="EnsemblPlants"/>
        </authorList>
    </citation>
    <scope>IDENTIFICATION</scope>
</reference>
<keyword evidence="4" id="KW-0547">Nucleotide-binding</keyword>
<dbReference type="InterPro" id="IPR032675">
    <property type="entry name" value="LRR_dom_sf"/>
</dbReference>
<dbReference type="PANTHER" id="PTHR36766">
    <property type="entry name" value="PLANT BROAD-SPECTRUM MILDEW RESISTANCE PROTEIN RPW8"/>
    <property type="match status" value="1"/>
</dbReference>
<dbReference type="PRINTS" id="PR00364">
    <property type="entry name" value="DISEASERSIST"/>
</dbReference>
<dbReference type="CDD" id="cd14798">
    <property type="entry name" value="RX-CC_like"/>
    <property type="match status" value="1"/>
</dbReference>
<reference evidence="12" key="1">
    <citation type="journal article" date="2013" name="Nat. Commun.">
        <title>Whole-genome sequencing of Oryza brachyantha reveals mechanisms underlying Oryza genome evolution.</title>
        <authorList>
            <person name="Chen J."/>
            <person name="Huang Q."/>
            <person name="Gao D."/>
            <person name="Wang J."/>
            <person name="Lang Y."/>
            <person name="Liu T."/>
            <person name="Li B."/>
            <person name="Bai Z."/>
            <person name="Luis Goicoechea J."/>
            <person name="Liang C."/>
            <person name="Chen C."/>
            <person name="Zhang W."/>
            <person name="Sun S."/>
            <person name="Liao Y."/>
            <person name="Zhang X."/>
            <person name="Yang L."/>
            <person name="Song C."/>
            <person name="Wang M."/>
            <person name="Shi J."/>
            <person name="Liu G."/>
            <person name="Liu J."/>
            <person name="Zhou H."/>
            <person name="Zhou W."/>
            <person name="Yu Q."/>
            <person name="An N."/>
            <person name="Chen Y."/>
            <person name="Cai Q."/>
            <person name="Wang B."/>
            <person name="Liu B."/>
            <person name="Min J."/>
            <person name="Huang Y."/>
            <person name="Wu H."/>
            <person name="Li Z."/>
            <person name="Zhang Y."/>
            <person name="Yin Y."/>
            <person name="Song W."/>
            <person name="Jiang J."/>
            <person name="Jackson S.A."/>
            <person name="Wing R.A."/>
            <person name="Wang J."/>
            <person name="Chen M."/>
        </authorList>
    </citation>
    <scope>NUCLEOTIDE SEQUENCE [LARGE SCALE GENOMIC DNA]</scope>
    <source>
        <strain evidence="12">cv. IRGC 101232</strain>
    </source>
</reference>
<feature type="domain" description="Disease resistance protein winged helix" evidence="10">
    <location>
        <begin position="436"/>
        <end position="503"/>
    </location>
</feature>
<dbReference type="Pfam" id="PF18052">
    <property type="entry name" value="Rx_N"/>
    <property type="match status" value="1"/>
</dbReference>
<dbReference type="Pfam" id="PF00931">
    <property type="entry name" value="NB-ARC"/>
    <property type="match status" value="1"/>
</dbReference>
<dbReference type="InterPro" id="IPR038005">
    <property type="entry name" value="RX-like_CC"/>
</dbReference>
<dbReference type="InterPro" id="IPR041118">
    <property type="entry name" value="Rx_N"/>
</dbReference>
<dbReference type="eggNOG" id="KOG4658">
    <property type="taxonomic scope" value="Eukaryota"/>
</dbReference>
<dbReference type="Proteomes" id="UP000006038">
    <property type="component" value="Chromosome 3"/>
</dbReference>
<dbReference type="InterPro" id="IPR003591">
    <property type="entry name" value="Leu-rich_rpt_typical-subtyp"/>
</dbReference>
<keyword evidence="6" id="KW-0067">ATP-binding</keyword>
<dbReference type="Gene3D" id="3.40.50.300">
    <property type="entry name" value="P-loop containing nucleotide triphosphate hydrolases"/>
    <property type="match status" value="1"/>
</dbReference>
<dbReference type="InterPro" id="IPR036388">
    <property type="entry name" value="WH-like_DNA-bd_sf"/>
</dbReference>
<sequence>MASALVSFALRLGGNIMGMATSRVEMLLRVPGEITKFETTLGDIRCYLADADSRREMTVRRWVRELKDVMYDADDILDLCQHVVEDDGEDDAIATPSCWNVSKFCFCNPVASHKIGMKIKVLNQRLDILSKRTSLLNLTPSVVVYAGPSSSLGDWRRTGPSIEQTSIVGEKIEQDTRKLVDLLVNRVNAPARSSNENVTVVAITGVGGIGKTPLATMVFKDNELENHFQKKIWMSVNRDVNEIDLLQHAITNFGGNYDTCKGDIVLLENALEKAVEGKRFLLVMDDVWSDRVWNNLLRVPLSSGASGSQVLLTTRKEGVARGMKAQHLHPVDKLDRFDGWSLLKKQAFWVTTDESEISALEDIGMKIVDRCDGLPLAIKLIGGLLRQRNNTRNSWLHIYNHNAWSMNTTDCLDRAVFLSYEELPPHLKQCFLYCSLFPKDELIRRGDIVQMWIAEGFVQEEVSSLLLEDLGFEYFNELASRNLLQQKREFYDQSACTMHDVVRCFAQSVGKEEGILLTEGQNTRIPTSRTLKLRQLSVSKKEVDWVALKKQVSLRALMLNKNSMVDSNDFLNSLSSLRVLNLQNIVDLVELPQSICHLKHLRYLAVAGTSISTIPRNIGDLKFLQVIDLADCAKICELPQSILKLQKLRFLNLRRTMITSIPQGFGRLEDLVMMGGFPTYSSDDGTNGWCSLEELGTLSKLKILEITSLEKASSGSMAAKANLSSKPLLTELYLMCTSRLRNDGELESNISKKEQEKIKEVLGNLCPPESTELLTIGGYFGLELPQWMEMMSTFINLTRLELTNYACCVKLPSGMGELPFLDHLWIENAPAIEHIGHELLLPPLHGSTVAFPKLKTLGFKKMWKWETWEWKDQVRAMPVLERFSISNCKLKYIPHGLACQARALKSLYLESVRHLVSVENFPSLVDLQLIENPKVEKISNNPSLKNIYIWECPRLSVLEELPSLNSIYWWDLTAETLPEYFGVPMLKKLFVHCNQGLLRLLSLQDTTSEWGKIQHVSQVKAYGCTLQIDLSGYTLPTGLSGYNFLREVIDLSGYVSYTKEPYSFEVRTYGTSEQAQRYMVSIAAIVHISLHVIPLCLRMFLILLNQSCSIYTKSEFIVSSC</sequence>
<dbReference type="EnsemblPlants" id="OB03G37720.1">
    <property type="protein sequence ID" value="OB03G37720.1"/>
    <property type="gene ID" value="OB03G37720"/>
</dbReference>
<keyword evidence="2" id="KW-0433">Leucine-rich repeat</keyword>
<dbReference type="GO" id="GO:0043531">
    <property type="term" value="F:ADP binding"/>
    <property type="evidence" value="ECO:0007669"/>
    <property type="project" value="InterPro"/>
</dbReference>
<dbReference type="GO" id="GO:0042742">
    <property type="term" value="P:defense response to bacterium"/>
    <property type="evidence" value="ECO:0007669"/>
    <property type="project" value="UniProtKB-ARBA"/>
</dbReference>
<proteinExistence type="inferred from homology"/>
<name>J3LRU6_ORYBR</name>
<keyword evidence="7" id="KW-0175">Coiled coil</keyword>
<evidence type="ECO:0000256" key="6">
    <source>
        <dbReference type="ARBA" id="ARBA00022840"/>
    </source>
</evidence>
<dbReference type="InterPro" id="IPR058922">
    <property type="entry name" value="WHD_DRP"/>
</dbReference>
<dbReference type="InterPro" id="IPR055414">
    <property type="entry name" value="LRR_R13L4/SHOC2-like"/>
</dbReference>
<dbReference type="HOGENOM" id="CLU_000837_8_6_1"/>
<evidence type="ECO:0000256" key="4">
    <source>
        <dbReference type="ARBA" id="ARBA00022741"/>
    </source>
</evidence>
<dbReference type="OMA" id="NIYIWEC"/>
<keyword evidence="3" id="KW-0677">Repeat</keyword>
<dbReference type="SMART" id="SM00369">
    <property type="entry name" value="LRR_TYP"/>
    <property type="match status" value="3"/>
</dbReference>
<evidence type="ECO:0000256" key="3">
    <source>
        <dbReference type="ARBA" id="ARBA00022737"/>
    </source>
</evidence>
<dbReference type="InterPro" id="IPR027417">
    <property type="entry name" value="P-loop_NTPase"/>
</dbReference>
<evidence type="ECO:0000313" key="12">
    <source>
        <dbReference type="EnsemblPlants" id="OB03G37720.1"/>
    </source>
</evidence>
<keyword evidence="5" id="KW-0611">Plant defense</keyword>
<comment type="similarity">
    <text evidence="1">Belongs to the disease resistance NB-LRR family.</text>
</comment>
<dbReference type="AlphaFoldDB" id="J3LRU6"/>
<evidence type="ECO:0000256" key="7">
    <source>
        <dbReference type="ARBA" id="ARBA00023054"/>
    </source>
</evidence>
<evidence type="ECO:0008006" key="14">
    <source>
        <dbReference type="Google" id="ProtNLM"/>
    </source>
</evidence>
<keyword evidence="13" id="KW-1185">Reference proteome</keyword>
<dbReference type="Gramene" id="OB03G37720.1">
    <property type="protein sequence ID" value="OB03G37720.1"/>
    <property type="gene ID" value="OB03G37720"/>
</dbReference>
<feature type="domain" description="Disease resistance N-terminal" evidence="9">
    <location>
        <begin position="16"/>
        <end position="87"/>
    </location>
</feature>
<dbReference type="GO" id="GO:0009626">
    <property type="term" value="P:plant-type hypersensitive response"/>
    <property type="evidence" value="ECO:0007669"/>
    <property type="project" value="UniProtKB-ARBA"/>
</dbReference>
<organism evidence="12">
    <name type="scientific">Oryza brachyantha</name>
    <name type="common">malo sina</name>
    <dbReference type="NCBI Taxonomy" id="4533"/>
    <lineage>
        <taxon>Eukaryota</taxon>
        <taxon>Viridiplantae</taxon>
        <taxon>Streptophyta</taxon>
        <taxon>Embryophyta</taxon>
        <taxon>Tracheophyta</taxon>
        <taxon>Spermatophyta</taxon>
        <taxon>Magnoliopsida</taxon>
        <taxon>Liliopsida</taxon>
        <taxon>Poales</taxon>
        <taxon>Poaceae</taxon>
        <taxon>BOP clade</taxon>
        <taxon>Oryzoideae</taxon>
        <taxon>Oryzeae</taxon>
        <taxon>Oryzinae</taxon>
        <taxon>Oryza</taxon>
    </lineage>
</organism>
<dbReference type="InterPro" id="IPR002182">
    <property type="entry name" value="NB-ARC"/>
</dbReference>
<dbReference type="InterPro" id="IPR042197">
    <property type="entry name" value="Apaf_helical"/>
</dbReference>
<evidence type="ECO:0000256" key="5">
    <source>
        <dbReference type="ARBA" id="ARBA00022821"/>
    </source>
</evidence>
<evidence type="ECO:0000256" key="1">
    <source>
        <dbReference type="ARBA" id="ARBA00008894"/>
    </source>
</evidence>
<dbReference type="PANTHER" id="PTHR36766:SF36">
    <property type="entry name" value="AAA+ ATPASE DOMAIN-CONTAINING PROTEIN"/>
    <property type="match status" value="1"/>
</dbReference>
<dbReference type="Gene3D" id="3.80.10.10">
    <property type="entry name" value="Ribonuclease Inhibitor"/>
    <property type="match status" value="1"/>
</dbReference>